<dbReference type="PROSITE" id="PS51123">
    <property type="entry name" value="OMPA_2"/>
    <property type="match status" value="1"/>
</dbReference>
<dbReference type="EMBL" id="JBHSGO010000162">
    <property type="protein sequence ID" value="MFC4665984.1"/>
    <property type="molecule type" value="Genomic_DNA"/>
</dbReference>
<evidence type="ECO:0000256" key="1">
    <source>
        <dbReference type="ARBA" id="ARBA00004442"/>
    </source>
</evidence>
<evidence type="ECO:0000256" key="5">
    <source>
        <dbReference type="SAM" id="SignalP"/>
    </source>
</evidence>
<gene>
    <name evidence="7" type="ORF">ACFO3G_05145</name>
</gene>
<keyword evidence="8" id="KW-1185">Reference proteome</keyword>
<protein>
    <submittedName>
        <fullName evidence="7">OmpA family protein</fullName>
    </submittedName>
</protein>
<dbReference type="Gene3D" id="3.30.1330.60">
    <property type="entry name" value="OmpA-like domain"/>
    <property type="match status" value="1"/>
</dbReference>
<dbReference type="InterPro" id="IPR050330">
    <property type="entry name" value="Bact_OuterMem_StrucFunc"/>
</dbReference>
<proteinExistence type="predicted"/>
<evidence type="ECO:0000313" key="7">
    <source>
        <dbReference type="EMBL" id="MFC4665984.1"/>
    </source>
</evidence>
<dbReference type="InterPro" id="IPR006664">
    <property type="entry name" value="OMP_bac"/>
</dbReference>
<feature type="domain" description="OmpA-like" evidence="6">
    <location>
        <begin position="94"/>
        <end position="211"/>
    </location>
</feature>
<dbReference type="InterPro" id="IPR039567">
    <property type="entry name" value="Gly-zipper"/>
</dbReference>
<evidence type="ECO:0000256" key="4">
    <source>
        <dbReference type="PROSITE-ProRule" id="PRU00473"/>
    </source>
</evidence>
<accession>A0ABV9K7K0</accession>
<dbReference type="CDD" id="cd07185">
    <property type="entry name" value="OmpA_C-like"/>
    <property type="match status" value="1"/>
</dbReference>
<comment type="caution">
    <text evidence="7">The sequence shown here is derived from an EMBL/GenBank/DDBJ whole genome shotgun (WGS) entry which is preliminary data.</text>
</comment>
<feature type="signal peptide" evidence="5">
    <location>
        <begin position="1"/>
        <end position="18"/>
    </location>
</feature>
<dbReference type="InterPro" id="IPR006665">
    <property type="entry name" value="OmpA-like"/>
</dbReference>
<dbReference type="InterPro" id="IPR036737">
    <property type="entry name" value="OmpA-like_sf"/>
</dbReference>
<dbReference type="PANTHER" id="PTHR30329:SF21">
    <property type="entry name" value="LIPOPROTEIN YIAD-RELATED"/>
    <property type="match status" value="1"/>
</dbReference>
<reference evidence="8" key="1">
    <citation type="journal article" date="2019" name="Int. J. Syst. Evol. Microbiol.">
        <title>The Global Catalogue of Microorganisms (GCM) 10K type strain sequencing project: providing services to taxonomists for standard genome sequencing and annotation.</title>
        <authorList>
            <consortium name="The Broad Institute Genomics Platform"/>
            <consortium name="The Broad Institute Genome Sequencing Center for Infectious Disease"/>
            <person name="Wu L."/>
            <person name="Ma J."/>
        </authorList>
    </citation>
    <scope>NUCLEOTIDE SEQUENCE [LARGE SCALE GENOMIC DNA]</scope>
    <source>
        <strain evidence="8">CGMCC 4.7357</strain>
    </source>
</reference>
<keyword evidence="3" id="KW-0998">Cell outer membrane</keyword>
<keyword evidence="5" id="KW-0732">Signal</keyword>
<evidence type="ECO:0000256" key="3">
    <source>
        <dbReference type="ARBA" id="ARBA00023237"/>
    </source>
</evidence>
<dbReference type="PRINTS" id="PR01021">
    <property type="entry name" value="OMPADOMAIN"/>
</dbReference>
<dbReference type="Pfam" id="PF13488">
    <property type="entry name" value="Gly-zipper_Omp"/>
    <property type="match status" value="1"/>
</dbReference>
<evidence type="ECO:0000256" key="2">
    <source>
        <dbReference type="ARBA" id="ARBA00023136"/>
    </source>
</evidence>
<sequence>MKKVGYMAALLSAALIFASCDLSNAVKGGAIGTGAGAAIGAGIGKVAGNTGVGAIIGATVGGTAGALIGHKMDKQKKELENQLPDAKVEAVNDGEAIRVTFDSGILFKTGKYDLNEASRNSLKKFATSLQNNPDTNIQIIGYTDNTGSDRVNNPLSVNRAKSVYDFLLGQGVSNKRMEYLGKGSSDPIASNDTAEGRKLNRRVEVYILASSKMIEEAKAGTLK</sequence>
<dbReference type="Proteomes" id="UP001596020">
    <property type="component" value="Unassembled WGS sequence"/>
</dbReference>
<dbReference type="PROSITE" id="PS51257">
    <property type="entry name" value="PROKAR_LIPOPROTEIN"/>
    <property type="match status" value="1"/>
</dbReference>
<evidence type="ECO:0000313" key="8">
    <source>
        <dbReference type="Proteomes" id="UP001596020"/>
    </source>
</evidence>
<comment type="subcellular location">
    <subcellularLocation>
        <location evidence="1">Cell outer membrane</location>
    </subcellularLocation>
</comment>
<keyword evidence="2 4" id="KW-0472">Membrane</keyword>
<dbReference type="Pfam" id="PF00691">
    <property type="entry name" value="OmpA"/>
    <property type="match status" value="1"/>
</dbReference>
<dbReference type="SUPFAM" id="SSF103088">
    <property type="entry name" value="OmpA-like"/>
    <property type="match status" value="1"/>
</dbReference>
<evidence type="ECO:0000259" key="6">
    <source>
        <dbReference type="PROSITE" id="PS51123"/>
    </source>
</evidence>
<organism evidence="7 8">
    <name type="scientific">Falsiporphyromonas endometrii</name>
    <dbReference type="NCBI Taxonomy" id="1387297"/>
    <lineage>
        <taxon>Bacteria</taxon>
        <taxon>Pseudomonadati</taxon>
        <taxon>Bacteroidota</taxon>
        <taxon>Bacteroidia</taxon>
        <taxon>Bacteroidales</taxon>
        <taxon>Porphyromonadaceae</taxon>
        <taxon>Falsiporphyromonas</taxon>
    </lineage>
</organism>
<dbReference type="RefSeq" id="WP_380078606.1">
    <property type="nucleotide sequence ID" value="NZ_JBHSGO010000162.1"/>
</dbReference>
<dbReference type="PANTHER" id="PTHR30329">
    <property type="entry name" value="STATOR ELEMENT OF FLAGELLAR MOTOR COMPLEX"/>
    <property type="match status" value="1"/>
</dbReference>
<feature type="chain" id="PRO_5045731368" evidence="5">
    <location>
        <begin position="19"/>
        <end position="223"/>
    </location>
</feature>
<name>A0ABV9K7K0_9PORP</name>